<protein>
    <recommendedName>
        <fullName evidence="3">ADF-H domain-containing protein</fullName>
    </recommendedName>
</protein>
<proteinExistence type="predicted"/>
<keyword evidence="2" id="KW-1185">Reference proteome</keyword>
<dbReference type="GeneID" id="17276928"/>
<dbReference type="EnsemblProtists" id="EOD31654">
    <property type="protein sequence ID" value="EOD31654"/>
    <property type="gene ID" value="EMIHUDRAFT_231645"/>
</dbReference>
<sequence length="58" mass="6551">MPTGRFVGGKPAMPKALSAEELQEMDNEDRLLYVRIHEKGDEAERARFVIYAPRLCGS</sequence>
<dbReference type="PaxDb" id="2903-EOD31654"/>
<evidence type="ECO:0000313" key="2">
    <source>
        <dbReference type="Proteomes" id="UP000013827"/>
    </source>
</evidence>
<accession>A0A0D3K7B9</accession>
<dbReference type="HOGENOM" id="CLU_2983113_0_0_1"/>
<dbReference type="AlphaFoldDB" id="A0A0D3K7B9"/>
<dbReference type="Proteomes" id="UP000013827">
    <property type="component" value="Unassembled WGS sequence"/>
</dbReference>
<evidence type="ECO:0008006" key="3">
    <source>
        <dbReference type="Google" id="ProtNLM"/>
    </source>
</evidence>
<reference evidence="1" key="2">
    <citation type="submission" date="2024-10" db="UniProtKB">
        <authorList>
            <consortium name="EnsemblProtists"/>
        </authorList>
    </citation>
    <scope>IDENTIFICATION</scope>
</reference>
<name>A0A0D3K7B9_EMIH1</name>
<reference evidence="2" key="1">
    <citation type="journal article" date="2013" name="Nature">
        <title>Pan genome of the phytoplankton Emiliania underpins its global distribution.</title>
        <authorList>
            <person name="Read B.A."/>
            <person name="Kegel J."/>
            <person name="Klute M.J."/>
            <person name="Kuo A."/>
            <person name="Lefebvre S.C."/>
            <person name="Maumus F."/>
            <person name="Mayer C."/>
            <person name="Miller J."/>
            <person name="Monier A."/>
            <person name="Salamov A."/>
            <person name="Young J."/>
            <person name="Aguilar M."/>
            <person name="Claverie J.M."/>
            <person name="Frickenhaus S."/>
            <person name="Gonzalez K."/>
            <person name="Herman E.K."/>
            <person name="Lin Y.C."/>
            <person name="Napier J."/>
            <person name="Ogata H."/>
            <person name="Sarno A.F."/>
            <person name="Shmutz J."/>
            <person name="Schroeder D."/>
            <person name="de Vargas C."/>
            <person name="Verret F."/>
            <person name="von Dassow P."/>
            <person name="Valentin K."/>
            <person name="Van de Peer Y."/>
            <person name="Wheeler G."/>
            <person name="Dacks J.B."/>
            <person name="Delwiche C.F."/>
            <person name="Dyhrman S.T."/>
            <person name="Glockner G."/>
            <person name="John U."/>
            <person name="Richards T."/>
            <person name="Worden A.Z."/>
            <person name="Zhang X."/>
            <person name="Grigoriev I.V."/>
            <person name="Allen A.E."/>
            <person name="Bidle K."/>
            <person name="Borodovsky M."/>
            <person name="Bowler C."/>
            <person name="Brownlee C."/>
            <person name="Cock J.M."/>
            <person name="Elias M."/>
            <person name="Gladyshev V.N."/>
            <person name="Groth M."/>
            <person name="Guda C."/>
            <person name="Hadaegh A."/>
            <person name="Iglesias-Rodriguez M.D."/>
            <person name="Jenkins J."/>
            <person name="Jones B.M."/>
            <person name="Lawson T."/>
            <person name="Leese F."/>
            <person name="Lindquist E."/>
            <person name="Lobanov A."/>
            <person name="Lomsadze A."/>
            <person name="Malik S.B."/>
            <person name="Marsh M.E."/>
            <person name="Mackinder L."/>
            <person name="Mock T."/>
            <person name="Mueller-Roeber B."/>
            <person name="Pagarete A."/>
            <person name="Parker M."/>
            <person name="Probert I."/>
            <person name="Quesneville H."/>
            <person name="Raines C."/>
            <person name="Rensing S.A."/>
            <person name="Riano-Pachon D.M."/>
            <person name="Richier S."/>
            <person name="Rokitta S."/>
            <person name="Shiraiwa Y."/>
            <person name="Soanes D.M."/>
            <person name="van der Giezen M."/>
            <person name="Wahlund T.M."/>
            <person name="Williams B."/>
            <person name="Wilson W."/>
            <person name="Wolfe G."/>
            <person name="Wurch L.L."/>
        </authorList>
    </citation>
    <scope>NUCLEOTIDE SEQUENCE</scope>
</reference>
<dbReference type="RefSeq" id="XP_005784083.1">
    <property type="nucleotide sequence ID" value="XM_005784026.1"/>
</dbReference>
<evidence type="ECO:0000313" key="1">
    <source>
        <dbReference type="EnsemblProtists" id="EOD31654"/>
    </source>
</evidence>
<dbReference type="KEGG" id="ehx:EMIHUDRAFT_231645"/>
<organism evidence="1 2">
    <name type="scientific">Emiliania huxleyi (strain CCMP1516)</name>
    <dbReference type="NCBI Taxonomy" id="280463"/>
    <lineage>
        <taxon>Eukaryota</taxon>
        <taxon>Haptista</taxon>
        <taxon>Haptophyta</taxon>
        <taxon>Prymnesiophyceae</taxon>
        <taxon>Isochrysidales</taxon>
        <taxon>Noelaerhabdaceae</taxon>
        <taxon>Emiliania</taxon>
    </lineage>
</organism>